<evidence type="ECO:0000313" key="2">
    <source>
        <dbReference type="Proteomes" id="UP000562027"/>
    </source>
</evidence>
<dbReference type="Proteomes" id="UP000562027">
    <property type="component" value="Unassembled WGS sequence"/>
</dbReference>
<protein>
    <submittedName>
        <fullName evidence="1">Uncharacterized protein</fullName>
    </submittedName>
</protein>
<dbReference type="AlphaFoldDB" id="A0A840LAM7"/>
<dbReference type="RefSeq" id="WP_184299240.1">
    <property type="nucleotide sequence ID" value="NZ_JACHLP010000004.1"/>
</dbReference>
<name>A0A840LAM7_9BURK</name>
<organism evidence="1 2">
    <name type="scientific">Roseateles oligotrophus</name>
    <dbReference type="NCBI Taxonomy" id="1769250"/>
    <lineage>
        <taxon>Bacteria</taxon>
        <taxon>Pseudomonadati</taxon>
        <taxon>Pseudomonadota</taxon>
        <taxon>Betaproteobacteria</taxon>
        <taxon>Burkholderiales</taxon>
        <taxon>Sphaerotilaceae</taxon>
        <taxon>Roseateles</taxon>
    </lineage>
</organism>
<accession>A0A840LAM7</accession>
<sequence length="112" mass="13072">MPSDQEVRTPRLSFVEQLRPFVADEDSFGRISGDLHEVLAASAWLLKTLAQHENRRLSPAELEQLVAELDSRFVEHMFYHLMSLREDLKVTLERFPVRREDRAANRQAFHLG</sequence>
<reference evidence="1 2" key="1">
    <citation type="submission" date="2020-08" db="EMBL/GenBank/DDBJ databases">
        <title>Functional genomics of gut bacteria from endangered species of beetles.</title>
        <authorList>
            <person name="Carlos-Shanley C."/>
        </authorList>
    </citation>
    <scope>NUCLEOTIDE SEQUENCE [LARGE SCALE GENOMIC DNA]</scope>
    <source>
        <strain evidence="1 2">S00239</strain>
    </source>
</reference>
<keyword evidence="2" id="KW-1185">Reference proteome</keyword>
<gene>
    <name evidence="1" type="ORF">HNP55_002235</name>
</gene>
<comment type="caution">
    <text evidence="1">The sequence shown here is derived from an EMBL/GenBank/DDBJ whole genome shotgun (WGS) entry which is preliminary data.</text>
</comment>
<evidence type="ECO:0000313" key="1">
    <source>
        <dbReference type="EMBL" id="MBB4843712.1"/>
    </source>
</evidence>
<proteinExistence type="predicted"/>
<dbReference type="EMBL" id="JACHLP010000004">
    <property type="protein sequence ID" value="MBB4843712.1"/>
    <property type="molecule type" value="Genomic_DNA"/>
</dbReference>